<protein>
    <recommendedName>
        <fullName evidence="4">Secreted protein</fullName>
    </recommendedName>
</protein>
<dbReference type="Proteomes" id="UP000054538">
    <property type="component" value="Unassembled WGS sequence"/>
</dbReference>
<feature type="chain" id="PRO_5002225842" description="Secreted protein" evidence="1">
    <location>
        <begin position="22"/>
        <end position="94"/>
    </location>
</feature>
<proteinExistence type="predicted"/>
<evidence type="ECO:0000313" key="2">
    <source>
        <dbReference type="EMBL" id="KIK81275.1"/>
    </source>
</evidence>
<dbReference type="AlphaFoldDB" id="A0A0D0DQ27"/>
<name>A0A0D0DQ27_9AGAM</name>
<gene>
    <name evidence="2" type="ORF">PAXRUDRAFT_832967</name>
</gene>
<evidence type="ECO:0008006" key="4">
    <source>
        <dbReference type="Google" id="ProtNLM"/>
    </source>
</evidence>
<dbReference type="HOGENOM" id="CLU_2386821_0_0_1"/>
<organism evidence="2 3">
    <name type="scientific">Paxillus rubicundulus Ve08.2h10</name>
    <dbReference type="NCBI Taxonomy" id="930991"/>
    <lineage>
        <taxon>Eukaryota</taxon>
        <taxon>Fungi</taxon>
        <taxon>Dikarya</taxon>
        <taxon>Basidiomycota</taxon>
        <taxon>Agaricomycotina</taxon>
        <taxon>Agaricomycetes</taxon>
        <taxon>Agaricomycetidae</taxon>
        <taxon>Boletales</taxon>
        <taxon>Paxilineae</taxon>
        <taxon>Paxillaceae</taxon>
        <taxon>Paxillus</taxon>
    </lineage>
</organism>
<evidence type="ECO:0000256" key="1">
    <source>
        <dbReference type="SAM" id="SignalP"/>
    </source>
</evidence>
<sequence>MCASLPFILLLCFTLLRLLLSNPIQSKKNPPCPSLDTRIAFFSRIRSVFSFICLRLYPLMSSGPQSRRPVLLATASFQNNQYVEDELGASRWQC</sequence>
<accession>A0A0D0DQ27</accession>
<evidence type="ECO:0000313" key="3">
    <source>
        <dbReference type="Proteomes" id="UP000054538"/>
    </source>
</evidence>
<keyword evidence="1" id="KW-0732">Signal</keyword>
<dbReference type="EMBL" id="KN825828">
    <property type="protein sequence ID" value="KIK81275.1"/>
    <property type="molecule type" value="Genomic_DNA"/>
</dbReference>
<feature type="signal peptide" evidence="1">
    <location>
        <begin position="1"/>
        <end position="21"/>
    </location>
</feature>
<reference evidence="3" key="2">
    <citation type="submission" date="2015-01" db="EMBL/GenBank/DDBJ databases">
        <title>Evolutionary Origins and Diversification of the Mycorrhizal Mutualists.</title>
        <authorList>
            <consortium name="DOE Joint Genome Institute"/>
            <consortium name="Mycorrhizal Genomics Consortium"/>
            <person name="Kohler A."/>
            <person name="Kuo A."/>
            <person name="Nagy L.G."/>
            <person name="Floudas D."/>
            <person name="Copeland A."/>
            <person name="Barry K.W."/>
            <person name="Cichocki N."/>
            <person name="Veneault-Fourrey C."/>
            <person name="LaButti K."/>
            <person name="Lindquist E.A."/>
            <person name="Lipzen A."/>
            <person name="Lundell T."/>
            <person name="Morin E."/>
            <person name="Murat C."/>
            <person name="Riley R."/>
            <person name="Ohm R."/>
            <person name="Sun H."/>
            <person name="Tunlid A."/>
            <person name="Henrissat B."/>
            <person name="Grigoriev I.V."/>
            <person name="Hibbett D.S."/>
            <person name="Martin F."/>
        </authorList>
    </citation>
    <scope>NUCLEOTIDE SEQUENCE [LARGE SCALE GENOMIC DNA]</scope>
    <source>
        <strain evidence="3">Ve08.2h10</strain>
    </source>
</reference>
<reference evidence="2 3" key="1">
    <citation type="submission" date="2014-04" db="EMBL/GenBank/DDBJ databases">
        <authorList>
            <consortium name="DOE Joint Genome Institute"/>
            <person name="Kuo A."/>
            <person name="Kohler A."/>
            <person name="Jargeat P."/>
            <person name="Nagy L.G."/>
            <person name="Floudas D."/>
            <person name="Copeland A."/>
            <person name="Barry K.W."/>
            <person name="Cichocki N."/>
            <person name="Veneault-Fourrey C."/>
            <person name="LaButti K."/>
            <person name="Lindquist E.A."/>
            <person name="Lipzen A."/>
            <person name="Lundell T."/>
            <person name="Morin E."/>
            <person name="Murat C."/>
            <person name="Sun H."/>
            <person name="Tunlid A."/>
            <person name="Henrissat B."/>
            <person name="Grigoriev I.V."/>
            <person name="Hibbett D.S."/>
            <person name="Martin F."/>
            <person name="Nordberg H.P."/>
            <person name="Cantor M.N."/>
            <person name="Hua S.X."/>
        </authorList>
    </citation>
    <scope>NUCLEOTIDE SEQUENCE [LARGE SCALE GENOMIC DNA]</scope>
    <source>
        <strain evidence="2 3">Ve08.2h10</strain>
    </source>
</reference>
<dbReference type="InParanoid" id="A0A0D0DQ27"/>
<keyword evidence="3" id="KW-1185">Reference proteome</keyword>